<protein>
    <submittedName>
        <fullName evidence="3">Mab-21 domain-containing protein</fullName>
    </submittedName>
</protein>
<dbReference type="EMBL" id="UZAE01002598">
    <property type="protein sequence ID" value="VDN99884.1"/>
    <property type="molecule type" value="Genomic_DNA"/>
</dbReference>
<accession>A0A0R3TAD8</accession>
<keyword evidence="2" id="KW-1185">Reference proteome</keyword>
<evidence type="ECO:0000313" key="3">
    <source>
        <dbReference type="WBParaSite" id="HNAJ_0000402701-mRNA-1"/>
    </source>
</evidence>
<organism evidence="3">
    <name type="scientific">Rodentolepis nana</name>
    <name type="common">Dwarf tapeworm</name>
    <name type="synonym">Hymenolepis nana</name>
    <dbReference type="NCBI Taxonomy" id="102285"/>
    <lineage>
        <taxon>Eukaryota</taxon>
        <taxon>Metazoa</taxon>
        <taxon>Spiralia</taxon>
        <taxon>Lophotrochozoa</taxon>
        <taxon>Platyhelminthes</taxon>
        <taxon>Cestoda</taxon>
        <taxon>Eucestoda</taxon>
        <taxon>Cyclophyllidea</taxon>
        <taxon>Hymenolepididae</taxon>
        <taxon>Rodentolepis</taxon>
    </lineage>
</organism>
<sequence>MPECGRFDAYCRLVFQASAKIEGAQNFEDPIAKCIYCAIKMSLRDCYPAYKFLGLDVLREGYRLGKYREGQSQRHIAIGSLVKSTEPLYRERSRHLDNEFFQAEHFIRMYMYTVIRTVYALCPNEKRWLLRINFPVGVLLDVFLPTKTLLFRALYTLLKLEWKARYLSVRYDYAPSYWLFANLMSKYDFNCEELANDLMPFETDGMQYILAFVSRVLSSRWEPRTNTSDGPPYYMPPDFISRYGQEIRQLFITIAQKLEATYIELGMSPEEYPNTIYHLREAAGKLP</sequence>
<gene>
    <name evidence="1" type="ORF">HNAJ_LOCUS4025</name>
</gene>
<reference evidence="1 2" key="2">
    <citation type="submission" date="2018-11" db="EMBL/GenBank/DDBJ databases">
        <authorList>
            <consortium name="Pathogen Informatics"/>
        </authorList>
    </citation>
    <scope>NUCLEOTIDE SEQUENCE [LARGE SCALE GENOMIC DNA]</scope>
</reference>
<evidence type="ECO:0000313" key="1">
    <source>
        <dbReference type="EMBL" id="VDN99884.1"/>
    </source>
</evidence>
<evidence type="ECO:0000313" key="2">
    <source>
        <dbReference type="Proteomes" id="UP000278807"/>
    </source>
</evidence>
<dbReference type="WBParaSite" id="HNAJ_0000402701-mRNA-1">
    <property type="protein sequence ID" value="HNAJ_0000402701-mRNA-1"/>
    <property type="gene ID" value="HNAJ_0000402701"/>
</dbReference>
<dbReference type="AlphaFoldDB" id="A0A0R3TAD8"/>
<proteinExistence type="predicted"/>
<dbReference type="Proteomes" id="UP000278807">
    <property type="component" value="Unassembled WGS sequence"/>
</dbReference>
<reference evidence="3" key="1">
    <citation type="submission" date="2017-02" db="UniProtKB">
        <authorList>
            <consortium name="WormBaseParasite"/>
        </authorList>
    </citation>
    <scope>IDENTIFICATION</scope>
</reference>
<name>A0A0R3TAD8_RODNA</name>